<sequence>MTEADFTFLREYLKKRSGLALGPEKRYLVESRLSPVCRRFNLATLSDLVGALRLSREGPMEQAVVEAMTTNETFFFRDRAPFDLFRDVLLPRAIAARASTRRLRIWSAAASTGQEPYSLAMLIHEAAAQLVGWQVEIVGTDLSTEVLEKARLGLYSHFEVQRGLPVQLLVKHFTQVGEQWRISPQLTNMVSYRPLNLLHPFDHLGQFDIVYCRNVLIYFDAPTKADVLERIAKALTPDGAVLLGAAETVIGLTEALVPDGQHRGLYRQGATHRAAAPQRLAAGF</sequence>
<dbReference type="InterPro" id="IPR022642">
    <property type="entry name" value="CheR_C"/>
</dbReference>
<dbReference type="InterPro" id="IPR029063">
    <property type="entry name" value="SAM-dependent_MTases_sf"/>
</dbReference>
<dbReference type="Pfam" id="PF03705">
    <property type="entry name" value="CheR_N"/>
    <property type="match status" value="1"/>
</dbReference>
<dbReference type="RefSeq" id="WP_091948760.1">
    <property type="nucleotide sequence ID" value="NZ_FOSV01000014.1"/>
</dbReference>
<keyword evidence="5" id="KW-0949">S-adenosyl-L-methionine</keyword>
<dbReference type="SUPFAM" id="SSF53335">
    <property type="entry name" value="S-adenosyl-L-methionine-dependent methyltransferases"/>
    <property type="match status" value="1"/>
</dbReference>
<dbReference type="InterPro" id="IPR050903">
    <property type="entry name" value="Bact_Chemotaxis_MeTrfase"/>
</dbReference>
<accession>A0A1I4HH43</accession>
<comment type="catalytic activity">
    <reaction evidence="1">
        <text>L-glutamyl-[protein] + S-adenosyl-L-methionine = [protein]-L-glutamate 5-O-methyl ester + S-adenosyl-L-homocysteine</text>
        <dbReference type="Rhea" id="RHEA:24452"/>
        <dbReference type="Rhea" id="RHEA-COMP:10208"/>
        <dbReference type="Rhea" id="RHEA-COMP:10311"/>
        <dbReference type="ChEBI" id="CHEBI:29973"/>
        <dbReference type="ChEBI" id="CHEBI:57856"/>
        <dbReference type="ChEBI" id="CHEBI:59789"/>
        <dbReference type="ChEBI" id="CHEBI:82795"/>
        <dbReference type="EC" id="2.1.1.80"/>
    </reaction>
</comment>
<dbReference type="InterPro" id="IPR000780">
    <property type="entry name" value="CheR_MeTrfase"/>
</dbReference>
<dbReference type="PANTHER" id="PTHR24422">
    <property type="entry name" value="CHEMOTAXIS PROTEIN METHYLTRANSFERASE"/>
    <property type="match status" value="1"/>
</dbReference>
<dbReference type="InterPro" id="IPR022641">
    <property type="entry name" value="CheR_N"/>
</dbReference>
<protein>
    <recommendedName>
        <fullName evidence="2">protein-glutamate O-methyltransferase</fullName>
        <ecNumber evidence="2">2.1.1.80</ecNumber>
    </recommendedName>
</protein>
<gene>
    <name evidence="7" type="ORF">SAMN04488125_11496</name>
</gene>
<dbReference type="Gene3D" id="1.10.155.10">
    <property type="entry name" value="Chemotaxis receptor methyltransferase CheR, N-terminal domain"/>
    <property type="match status" value="1"/>
</dbReference>
<evidence type="ECO:0000256" key="5">
    <source>
        <dbReference type="ARBA" id="ARBA00022691"/>
    </source>
</evidence>
<dbReference type="AlphaFoldDB" id="A0A1I4HH43"/>
<dbReference type="SMART" id="SM00138">
    <property type="entry name" value="MeTrc"/>
    <property type="match status" value="1"/>
</dbReference>
<dbReference type="EC" id="2.1.1.80" evidence="2"/>
<dbReference type="STRING" id="414703.SAMN04488125_11496"/>
<dbReference type="InterPro" id="IPR036804">
    <property type="entry name" value="CheR_N_sf"/>
</dbReference>
<dbReference type="PRINTS" id="PR00996">
    <property type="entry name" value="CHERMTFRASE"/>
</dbReference>
<dbReference type="Pfam" id="PF01739">
    <property type="entry name" value="CheR"/>
    <property type="match status" value="1"/>
</dbReference>
<dbReference type="GO" id="GO:0008983">
    <property type="term" value="F:protein-glutamate O-methyltransferase activity"/>
    <property type="evidence" value="ECO:0007669"/>
    <property type="project" value="UniProtKB-EC"/>
</dbReference>
<evidence type="ECO:0000259" key="6">
    <source>
        <dbReference type="PROSITE" id="PS50123"/>
    </source>
</evidence>
<dbReference type="Proteomes" id="UP000198804">
    <property type="component" value="Unassembled WGS sequence"/>
</dbReference>
<keyword evidence="8" id="KW-1185">Reference proteome</keyword>
<evidence type="ECO:0000313" key="7">
    <source>
        <dbReference type="EMBL" id="SFL41047.1"/>
    </source>
</evidence>
<evidence type="ECO:0000256" key="2">
    <source>
        <dbReference type="ARBA" id="ARBA00012534"/>
    </source>
</evidence>
<evidence type="ECO:0000256" key="3">
    <source>
        <dbReference type="ARBA" id="ARBA00022603"/>
    </source>
</evidence>
<dbReference type="SUPFAM" id="SSF47757">
    <property type="entry name" value="Chemotaxis receptor methyltransferase CheR, N-terminal domain"/>
    <property type="match status" value="1"/>
</dbReference>
<name>A0A1I4HH43_9HYPH</name>
<feature type="domain" description="CheR-type methyltransferase" evidence="6">
    <location>
        <begin position="1"/>
        <end position="284"/>
    </location>
</feature>
<dbReference type="EMBL" id="FOSV01000014">
    <property type="protein sequence ID" value="SFL41047.1"/>
    <property type="molecule type" value="Genomic_DNA"/>
</dbReference>
<dbReference type="OrthoDB" id="9816309at2"/>
<evidence type="ECO:0000256" key="1">
    <source>
        <dbReference type="ARBA" id="ARBA00001541"/>
    </source>
</evidence>
<keyword evidence="4 7" id="KW-0808">Transferase</keyword>
<organism evidence="7 8">
    <name type="scientific">Methylorubrum salsuginis</name>
    <dbReference type="NCBI Taxonomy" id="414703"/>
    <lineage>
        <taxon>Bacteria</taxon>
        <taxon>Pseudomonadati</taxon>
        <taxon>Pseudomonadota</taxon>
        <taxon>Alphaproteobacteria</taxon>
        <taxon>Hyphomicrobiales</taxon>
        <taxon>Methylobacteriaceae</taxon>
        <taxon>Methylorubrum</taxon>
    </lineage>
</organism>
<dbReference type="PANTHER" id="PTHR24422:SF21">
    <property type="entry name" value="CHEMOTAXIS PROTEIN METHYLTRANSFERASE 1"/>
    <property type="match status" value="1"/>
</dbReference>
<dbReference type="PROSITE" id="PS50123">
    <property type="entry name" value="CHER"/>
    <property type="match status" value="1"/>
</dbReference>
<dbReference type="Gene3D" id="3.40.50.150">
    <property type="entry name" value="Vaccinia Virus protein VP39"/>
    <property type="match status" value="1"/>
</dbReference>
<dbReference type="GO" id="GO:0032259">
    <property type="term" value="P:methylation"/>
    <property type="evidence" value="ECO:0007669"/>
    <property type="project" value="UniProtKB-KW"/>
</dbReference>
<evidence type="ECO:0000256" key="4">
    <source>
        <dbReference type="ARBA" id="ARBA00022679"/>
    </source>
</evidence>
<keyword evidence="3 7" id="KW-0489">Methyltransferase</keyword>
<evidence type="ECO:0000313" key="8">
    <source>
        <dbReference type="Proteomes" id="UP000198804"/>
    </source>
</evidence>
<reference evidence="8" key="1">
    <citation type="submission" date="2016-10" db="EMBL/GenBank/DDBJ databases">
        <authorList>
            <person name="Varghese N."/>
            <person name="Submissions S."/>
        </authorList>
    </citation>
    <scope>NUCLEOTIDE SEQUENCE [LARGE SCALE GENOMIC DNA]</scope>
    <source>
        <strain evidence="8">CGMCC 1.6474</strain>
    </source>
</reference>
<proteinExistence type="predicted"/>